<dbReference type="EMBL" id="JEME01002108">
    <property type="protein sequence ID" value="KYG05287.1"/>
    <property type="molecule type" value="Genomic_DNA"/>
</dbReference>
<name>A0A150TL26_SORCE</name>
<keyword evidence="3 13" id="KW-0812">Transmembrane</keyword>
<dbReference type="AlphaFoldDB" id="A0A150TL26"/>
<dbReference type="GO" id="GO:0016020">
    <property type="term" value="C:membrane"/>
    <property type="evidence" value="ECO:0007669"/>
    <property type="project" value="UniProtKB-SubCell"/>
</dbReference>
<keyword evidence="9 13" id="KW-0472">Membrane</keyword>
<evidence type="ECO:0000313" key="15">
    <source>
        <dbReference type="Proteomes" id="UP000075502"/>
    </source>
</evidence>
<dbReference type="PANTHER" id="PTHR35457">
    <property type="entry name" value="HEME A SYNTHASE"/>
    <property type="match status" value="1"/>
</dbReference>
<evidence type="ECO:0000256" key="9">
    <source>
        <dbReference type="ARBA" id="ARBA00023136"/>
    </source>
</evidence>
<evidence type="ECO:0000256" key="7">
    <source>
        <dbReference type="ARBA" id="ARBA00023004"/>
    </source>
</evidence>
<dbReference type="InterPro" id="IPR050450">
    <property type="entry name" value="COX15/CtaA_HemeA_synthase"/>
</dbReference>
<feature type="transmembrane region" description="Helical" evidence="13">
    <location>
        <begin position="208"/>
        <end position="232"/>
    </location>
</feature>
<sequence length="324" mass="33298">MNQARFWKLAALALAFTLGVILWGAFVRATGSGAGCGSHWPTCNGDVIPRSPSAATFIEFTHRATSGVAFLLVALQLVWALVAYPAGHPVRGGAAASMLFMVTEAAVGAGIVLLEYVAHDASAARALWMAVHLINTFLLVGAMTCTLYWARGGRRVRLRGQGATGALLAAALAGVLAVGVTGAIAALGDTLFAAGSLREGLAQDFSPAAHFLVSLRVLHPVVAAVVSVYLLYARGAIAARRPSPLVERLSAATGGLVLLQIGAGVVNLLLLAPVWMQLVHLLLADALWMVLVTLAAAALSEEVPAPDAGPRGEKARPAAVATPG</sequence>
<dbReference type="Proteomes" id="UP000075502">
    <property type="component" value="Unassembled WGS sequence"/>
</dbReference>
<comment type="pathway">
    <text evidence="11">Porphyrin-containing compound metabolism.</text>
</comment>
<evidence type="ECO:0000256" key="6">
    <source>
        <dbReference type="ARBA" id="ARBA00023002"/>
    </source>
</evidence>
<feature type="region of interest" description="Disordered" evidence="12">
    <location>
        <begin position="304"/>
        <end position="324"/>
    </location>
</feature>
<feature type="transmembrane region" description="Helical" evidence="13">
    <location>
        <begin position="253"/>
        <end position="272"/>
    </location>
</feature>
<feature type="transmembrane region" description="Helical" evidence="13">
    <location>
        <begin position="94"/>
        <end position="114"/>
    </location>
</feature>
<evidence type="ECO:0000256" key="12">
    <source>
        <dbReference type="SAM" id="MobiDB-lite"/>
    </source>
</evidence>
<proteinExistence type="predicted"/>
<keyword evidence="5 13" id="KW-1133">Transmembrane helix</keyword>
<dbReference type="GO" id="GO:0016491">
    <property type="term" value="F:oxidoreductase activity"/>
    <property type="evidence" value="ECO:0007669"/>
    <property type="project" value="UniProtKB-KW"/>
</dbReference>
<protein>
    <submittedName>
        <fullName evidence="14">Cytochrome oxidase assembly protein</fullName>
    </submittedName>
</protein>
<dbReference type="InterPro" id="IPR003780">
    <property type="entry name" value="COX15/CtaA_fam"/>
</dbReference>
<reference evidence="14 15" key="1">
    <citation type="submission" date="2014-02" db="EMBL/GenBank/DDBJ databases">
        <title>The small core and large imbalanced accessory genome model reveals a collaborative survival strategy of Sorangium cellulosum strains in nature.</title>
        <authorList>
            <person name="Han K."/>
            <person name="Peng R."/>
            <person name="Blom J."/>
            <person name="Li Y.-Z."/>
        </authorList>
    </citation>
    <scope>NUCLEOTIDE SEQUENCE [LARGE SCALE GENOMIC DNA]</scope>
    <source>
        <strain evidence="14 15">So0007-03</strain>
    </source>
</reference>
<keyword evidence="6" id="KW-0560">Oxidoreductase</keyword>
<evidence type="ECO:0000256" key="2">
    <source>
        <dbReference type="ARBA" id="ARBA00022475"/>
    </source>
</evidence>
<keyword evidence="10" id="KW-1015">Disulfide bond</keyword>
<dbReference type="Pfam" id="PF02628">
    <property type="entry name" value="COX15-CtaA"/>
    <property type="match status" value="1"/>
</dbReference>
<feature type="transmembrane region" description="Helical" evidence="13">
    <location>
        <begin position="126"/>
        <end position="150"/>
    </location>
</feature>
<gene>
    <name evidence="14" type="ORF">BE21_41750</name>
</gene>
<keyword evidence="8" id="KW-0350">Heme biosynthesis</keyword>
<evidence type="ECO:0000256" key="10">
    <source>
        <dbReference type="ARBA" id="ARBA00023157"/>
    </source>
</evidence>
<keyword evidence="4" id="KW-0479">Metal-binding</keyword>
<comment type="caution">
    <text evidence="14">The sequence shown here is derived from an EMBL/GenBank/DDBJ whole genome shotgun (WGS) entry which is preliminary data.</text>
</comment>
<evidence type="ECO:0000256" key="1">
    <source>
        <dbReference type="ARBA" id="ARBA00004141"/>
    </source>
</evidence>
<evidence type="ECO:0000256" key="5">
    <source>
        <dbReference type="ARBA" id="ARBA00022989"/>
    </source>
</evidence>
<dbReference type="PANTHER" id="PTHR35457:SF1">
    <property type="entry name" value="HEME A SYNTHASE"/>
    <property type="match status" value="1"/>
</dbReference>
<keyword evidence="7" id="KW-0408">Iron</keyword>
<dbReference type="GO" id="GO:0006784">
    <property type="term" value="P:heme A biosynthetic process"/>
    <property type="evidence" value="ECO:0007669"/>
    <property type="project" value="InterPro"/>
</dbReference>
<keyword evidence="2" id="KW-1003">Cell membrane</keyword>
<organism evidence="14 15">
    <name type="scientific">Sorangium cellulosum</name>
    <name type="common">Polyangium cellulosum</name>
    <dbReference type="NCBI Taxonomy" id="56"/>
    <lineage>
        <taxon>Bacteria</taxon>
        <taxon>Pseudomonadati</taxon>
        <taxon>Myxococcota</taxon>
        <taxon>Polyangia</taxon>
        <taxon>Polyangiales</taxon>
        <taxon>Polyangiaceae</taxon>
        <taxon>Sorangium</taxon>
    </lineage>
</organism>
<comment type="subcellular location">
    <subcellularLocation>
        <location evidence="1">Membrane</location>
        <topology evidence="1">Multi-pass membrane protein</topology>
    </subcellularLocation>
</comment>
<evidence type="ECO:0000313" key="14">
    <source>
        <dbReference type="EMBL" id="KYG05287.1"/>
    </source>
</evidence>
<evidence type="ECO:0000256" key="13">
    <source>
        <dbReference type="SAM" id="Phobius"/>
    </source>
</evidence>
<evidence type="ECO:0000256" key="4">
    <source>
        <dbReference type="ARBA" id="ARBA00022723"/>
    </source>
</evidence>
<evidence type="ECO:0000256" key="8">
    <source>
        <dbReference type="ARBA" id="ARBA00023133"/>
    </source>
</evidence>
<accession>A0A150TL26</accession>
<evidence type="ECO:0000256" key="11">
    <source>
        <dbReference type="ARBA" id="ARBA00023444"/>
    </source>
</evidence>
<dbReference type="GO" id="GO:0046872">
    <property type="term" value="F:metal ion binding"/>
    <property type="evidence" value="ECO:0007669"/>
    <property type="project" value="UniProtKB-KW"/>
</dbReference>
<feature type="transmembrane region" description="Helical" evidence="13">
    <location>
        <begin position="162"/>
        <end position="188"/>
    </location>
</feature>
<evidence type="ECO:0000256" key="3">
    <source>
        <dbReference type="ARBA" id="ARBA00022692"/>
    </source>
</evidence>
<feature type="transmembrane region" description="Helical" evidence="13">
    <location>
        <begin position="69"/>
        <end position="87"/>
    </location>
</feature>